<evidence type="ECO:0000256" key="7">
    <source>
        <dbReference type="ARBA" id="ARBA00022692"/>
    </source>
</evidence>
<feature type="compositionally biased region" description="Basic residues" evidence="14">
    <location>
        <begin position="825"/>
        <end position="834"/>
    </location>
</feature>
<evidence type="ECO:0000256" key="4">
    <source>
        <dbReference type="ARBA" id="ARBA00011937"/>
    </source>
</evidence>
<evidence type="ECO:0000256" key="5">
    <source>
        <dbReference type="ARBA" id="ARBA00022676"/>
    </source>
</evidence>
<comment type="caution">
    <text evidence="16">The sequence shown here is derived from an EMBL/GenBank/DDBJ whole genome shotgun (WGS) entry which is preliminary data.</text>
</comment>
<evidence type="ECO:0000313" key="16">
    <source>
        <dbReference type="EMBL" id="TRY63291.1"/>
    </source>
</evidence>
<feature type="compositionally biased region" description="Basic and acidic residues" evidence="14">
    <location>
        <begin position="1094"/>
        <end position="1107"/>
    </location>
</feature>
<dbReference type="InterPro" id="IPR004856">
    <property type="entry name" value="Glyco_trans_ALG6/ALG8"/>
</dbReference>
<reference evidence="16 17" key="1">
    <citation type="journal article" date="2018" name="Nat. Ecol. Evol.">
        <title>Genomic signatures of mitonuclear coevolution across populations of Tigriopus californicus.</title>
        <authorList>
            <person name="Barreto F.S."/>
            <person name="Watson E.T."/>
            <person name="Lima T.G."/>
            <person name="Willett C.S."/>
            <person name="Edmands S."/>
            <person name="Li W."/>
            <person name="Burton R.S."/>
        </authorList>
    </citation>
    <scope>NUCLEOTIDE SEQUENCE [LARGE SCALE GENOMIC DNA]</scope>
    <source>
        <strain evidence="16 17">San Diego</strain>
    </source>
</reference>
<accession>A0A553NCX4</accession>
<feature type="compositionally biased region" description="Polar residues" evidence="14">
    <location>
        <begin position="1075"/>
        <end position="1088"/>
    </location>
</feature>
<protein>
    <recommendedName>
        <fullName evidence="4">dolichyl-P-Glc:Man9GlcNAc2-PP-dolichol alpha-1,3-glucosyltransferase</fullName>
        <ecNumber evidence="4">2.4.1.267</ecNumber>
    </recommendedName>
    <alternativeName>
        <fullName evidence="12">Asparagine-linked glycosylation protein 6 homolog</fullName>
    </alternativeName>
    <alternativeName>
        <fullName evidence="11">Dol-P-Glc:Man(9)GlcNAc(2)-PP-Dol alpha-1,3-glucosyltransferase</fullName>
    </alternativeName>
</protein>
<keyword evidence="6" id="KW-0808">Transferase</keyword>
<feature type="region of interest" description="Disordered" evidence="14">
    <location>
        <begin position="875"/>
        <end position="915"/>
    </location>
</feature>
<feature type="transmembrane region" description="Helical" evidence="15">
    <location>
        <begin position="243"/>
        <end position="261"/>
    </location>
</feature>
<dbReference type="UniPathway" id="UPA00378"/>
<evidence type="ECO:0000256" key="3">
    <source>
        <dbReference type="ARBA" id="ARBA00008715"/>
    </source>
</evidence>
<evidence type="ECO:0000256" key="12">
    <source>
        <dbReference type="ARBA" id="ARBA00033252"/>
    </source>
</evidence>
<feature type="compositionally biased region" description="Polar residues" evidence="14">
    <location>
        <begin position="802"/>
        <end position="812"/>
    </location>
</feature>
<feature type="transmembrane region" description="Helical" evidence="15">
    <location>
        <begin position="123"/>
        <end position="143"/>
    </location>
</feature>
<dbReference type="EMBL" id="VCGU01000458">
    <property type="protein sequence ID" value="TRY63291.1"/>
    <property type="molecule type" value="Genomic_DNA"/>
</dbReference>
<feature type="transmembrane region" description="Helical" evidence="15">
    <location>
        <begin position="379"/>
        <end position="399"/>
    </location>
</feature>
<name>A0A553NCX4_TIGCA</name>
<dbReference type="EC" id="2.4.1.267" evidence="4"/>
<evidence type="ECO:0000256" key="1">
    <source>
        <dbReference type="ARBA" id="ARBA00004477"/>
    </source>
</evidence>
<feature type="coiled-coil region" evidence="13">
    <location>
        <begin position="1107"/>
        <end position="1260"/>
    </location>
</feature>
<dbReference type="GO" id="GO:0005789">
    <property type="term" value="C:endoplasmic reticulum membrane"/>
    <property type="evidence" value="ECO:0007669"/>
    <property type="project" value="UniProtKB-SubCell"/>
</dbReference>
<keyword evidence="9 15" id="KW-1133">Transmembrane helix</keyword>
<comment type="pathway">
    <text evidence="2">Protein modification; protein glycosylation.</text>
</comment>
<feature type="coiled-coil region" evidence="13">
    <location>
        <begin position="942"/>
        <end position="987"/>
    </location>
</feature>
<dbReference type="OMA" id="ICAYSAL"/>
<evidence type="ECO:0000256" key="13">
    <source>
        <dbReference type="SAM" id="Coils"/>
    </source>
</evidence>
<feature type="transmembrane region" description="Helical" evidence="15">
    <location>
        <begin position="337"/>
        <end position="355"/>
    </location>
</feature>
<feature type="transmembrane region" description="Helical" evidence="15">
    <location>
        <begin position="309"/>
        <end position="330"/>
    </location>
</feature>
<evidence type="ECO:0000256" key="2">
    <source>
        <dbReference type="ARBA" id="ARBA00004922"/>
    </source>
</evidence>
<keyword evidence="13" id="KW-0175">Coiled coil</keyword>
<dbReference type="PANTHER" id="PTHR12413:SF1">
    <property type="entry name" value="DOLICHYL PYROPHOSPHATE MAN9GLCNAC2 ALPHA-1,3-GLUCOSYLTRANSFERASE"/>
    <property type="match status" value="1"/>
</dbReference>
<dbReference type="PANTHER" id="PTHR12413">
    <property type="entry name" value="DOLICHYL GLYCOSYLTRANSFERASE"/>
    <property type="match status" value="1"/>
</dbReference>
<evidence type="ECO:0000313" key="17">
    <source>
        <dbReference type="Proteomes" id="UP000318571"/>
    </source>
</evidence>
<feature type="transmembrane region" description="Helical" evidence="15">
    <location>
        <begin position="183"/>
        <end position="208"/>
    </location>
</feature>
<keyword evidence="17" id="KW-1185">Reference proteome</keyword>
<feature type="region of interest" description="Disordered" evidence="14">
    <location>
        <begin position="793"/>
        <end position="834"/>
    </location>
</feature>
<feature type="compositionally biased region" description="Basic and acidic residues" evidence="14">
    <location>
        <begin position="1045"/>
        <end position="1056"/>
    </location>
</feature>
<dbReference type="Proteomes" id="UP000318571">
    <property type="component" value="Chromosome 10"/>
</dbReference>
<dbReference type="STRING" id="6832.A0A553NCX4"/>
<comment type="similarity">
    <text evidence="3">Belongs to the ALG6/ALG8 glucosyltransferase family.</text>
</comment>
<evidence type="ECO:0000256" key="11">
    <source>
        <dbReference type="ARBA" id="ARBA00032921"/>
    </source>
</evidence>
<feature type="region of interest" description="Disordered" evidence="14">
    <location>
        <begin position="1029"/>
        <end position="1056"/>
    </location>
</feature>
<evidence type="ECO:0000256" key="8">
    <source>
        <dbReference type="ARBA" id="ARBA00022824"/>
    </source>
</evidence>
<evidence type="ECO:0000256" key="15">
    <source>
        <dbReference type="SAM" id="Phobius"/>
    </source>
</evidence>
<evidence type="ECO:0000256" key="14">
    <source>
        <dbReference type="SAM" id="MobiDB-lite"/>
    </source>
</evidence>
<feature type="transmembrane region" description="Helical" evidence="15">
    <location>
        <begin position="155"/>
        <end position="171"/>
    </location>
</feature>
<organism evidence="16 17">
    <name type="scientific">Tigriopus californicus</name>
    <name type="common">Marine copepod</name>
    <dbReference type="NCBI Taxonomy" id="6832"/>
    <lineage>
        <taxon>Eukaryota</taxon>
        <taxon>Metazoa</taxon>
        <taxon>Ecdysozoa</taxon>
        <taxon>Arthropoda</taxon>
        <taxon>Crustacea</taxon>
        <taxon>Multicrustacea</taxon>
        <taxon>Hexanauplia</taxon>
        <taxon>Copepoda</taxon>
        <taxon>Harpacticoida</taxon>
        <taxon>Harpacticidae</taxon>
        <taxon>Tigriopus</taxon>
    </lineage>
</organism>
<dbReference type="Pfam" id="PF03155">
    <property type="entry name" value="Alg6_Alg8"/>
    <property type="match status" value="1"/>
</dbReference>
<feature type="transmembrane region" description="Helical" evidence="15">
    <location>
        <begin position="453"/>
        <end position="472"/>
    </location>
</feature>
<evidence type="ECO:0000256" key="10">
    <source>
        <dbReference type="ARBA" id="ARBA00023136"/>
    </source>
</evidence>
<feature type="region of interest" description="Disordered" evidence="14">
    <location>
        <begin position="1074"/>
        <end position="1107"/>
    </location>
</feature>
<proteinExistence type="inferred from homology"/>
<keyword evidence="10 15" id="KW-0472">Membrane</keyword>
<dbReference type="GO" id="GO:0042281">
    <property type="term" value="F:dolichyl pyrophosphate Man9GlcNAc2 alpha-1,3-glucosyltransferase activity"/>
    <property type="evidence" value="ECO:0007669"/>
    <property type="project" value="UniProtKB-EC"/>
</dbReference>
<comment type="subcellular location">
    <subcellularLocation>
        <location evidence="1">Endoplasmic reticulum membrane</location>
        <topology evidence="1">Multi-pass membrane protein</topology>
    </subcellularLocation>
</comment>
<keyword evidence="5" id="KW-0328">Glycosyltransferase</keyword>
<gene>
    <name evidence="16" type="ORF">TCAL_03902</name>
</gene>
<keyword evidence="8" id="KW-0256">Endoplasmic reticulum</keyword>
<feature type="transmembrane region" description="Helical" evidence="15">
    <location>
        <begin position="484"/>
        <end position="501"/>
    </location>
</feature>
<keyword evidence="7 15" id="KW-0812">Transmembrane</keyword>
<sequence length="1501" mass="170357">MKEGVCVLPASISSLTWDELLVMTGAFLLRSILASHPHSGWQDPPLYGDYEAQRHWQEITVNLPIQQWYTNSTDNDLNYWGLDYPPLTAYHSYLMGLWARWIDPEYVSLMGSRGKEDPAHRTFMRNTVLLADVLLYFPAAYAFAKSIYPYNSRKSALALALITLYPGQIMIDNGHFQYNNMSLGLFILAVGMFWRSYDILGSVAFSLALNYKQMELYHALPVFFYLLGRCLQQPGLMGKGLKLAGLGLAVIATFAVVWAPFLGDLSLTSQVVQRIFPFNRGVFEDKVANFWCTLNIAIKIKSLLSQEMLAVLCLITTGLLSLPSNLHVMLRPNGENFLYALVNTALVFFLFSFQVHEKSILLVAIPVTLYAGQADKERYSAITSIWFLIISIFSMFPLLYRDGLGLPTLSLSVFFILGSHYTKFLEPIRAFVVKSPNSKRVCPIDSPWKFDQLVQGGFLISMAGCITALWAFLCVRPPGHLPDLWTVIICAYSALHFIGFIEGPTRRMTALISLSSGSSKAFFSKPGQTFEATREQLDELGYFYTLSKDSLPLVQALLKDLFLATKELKRAKDTLSLKETSPAHFAQARHEETGRALISPPTLQEDIQRQQIHDLQRELSNLKLLNAQSAGVIQSLKDESLAKSNKILDMEMSTHRAAKVVVRSAGIFKPRLEMSSLVSKSTLPRCLACSSQRDPGLKSNEDHRAKIDLIRLYDRRSQNLKKELVKCQSQLSHAHQLLKKAEREIEFRAQPGSGPLKARRDPINAQDIKHSDYILKLIKDNERLKSLVQKHHIAQEDLKTSPLPSTTPNGTPHHSARPWSETRPPFHHRPLGRHRSGCPLNVSRSCEDIREAVQKSHQRLFLLPPPLPSSLRPPCCSEHQPTCGPTQPRPNDHDHPQAHSSHHGPILCPPNNGRSSTAMTEGPSCCAVPALSCPAHWPHPSLDKSNEELNAKLQKAATENKELTNRLKELNQVRLEQKGKIDELSKQQAILLNTGKGPASNKQVQELVGYIEKQRDIYKSNVEQLLTKLDPDKKFETPPETSTDQVDRAGTRGSEKHLKVLKEIQNDSRKILQARHQSVSPYRSSPYKSVSPLRSDDPSHESREHKNTAVRVRMANLQEEVLDLSEQVSELKLAKARMQEGTRQETQRLENLIQTRDAEIQTLKAERAKIEEKSDYRDELLKVNLAFTEFRELTHRREAELNDEISNLQRDVRDLDEALTKSQSRINQDTLAHEGQVRNLEEQLELLRAQLAERQRSENQIKARETAEKAVGLDLKMENCQLKDRVFAMENAKEQQERHIRDLSGQIQRYVNEVKRVEELLAHRETERSELLQQYKSLSVEIDTSETLNRSLEAKVESMSMELREKNAELEASHRRLSDLEKDLIEVSLLNENHRSQVATLSTRLDLANSRMKEAQSQSTWINADLTDVHDLAIQLNSQKVELQGQISNQANEIEGLNGEIEHLRQEVESLSRAIRDEREKSRHLEDLLGHDDMGRSKSQR</sequence>
<evidence type="ECO:0000256" key="9">
    <source>
        <dbReference type="ARBA" id="ARBA00022989"/>
    </source>
</evidence>
<evidence type="ECO:0000256" key="6">
    <source>
        <dbReference type="ARBA" id="ARBA00022679"/>
    </source>
</evidence>
<feature type="transmembrane region" description="Helical" evidence="15">
    <location>
        <begin position="404"/>
        <end position="422"/>
    </location>
</feature>
<feature type="region of interest" description="Disordered" evidence="14">
    <location>
        <begin position="1479"/>
        <end position="1501"/>
    </location>
</feature>